<evidence type="ECO:0008006" key="5">
    <source>
        <dbReference type="Google" id="ProtNLM"/>
    </source>
</evidence>
<protein>
    <recommendedName>
        <fullName evidence="5">CSC1/OSCA1-like 7TM region domain-containing protein</fullName>
    </recommendedName>
</protein>
<dbReference type="GO" id="GO:0005227">
    <property type="term" value="F:calcium-activated cation channel activity"/>
    <property type="evidence" value="ECO:0007669"/>
    <property type="project" value="InterPro"/>
</dbReference>
<dbReference type="PANTHER" id="PTHR13018:SF83">
    <property type="entry name" value="RRM DOMAIN-CONTAINING PROTEIN"/>
    <property type="match status" value="1"/>
</dbReference>
<dbReference type="AlphaFoldDB" id="L1IW90"/>
<dbReference type="OrthoDB" id="121893at2759"/>
<dbReference type="eggNOG" id="ENOG502QW1B">
    <property type="taxonomic scope" value="Eukaryota"/>
</dbReference>
<reference evidence="4" key="2">
    <citation type="submission" date="2012-11" db="EMBL/GenBank/DDBJ databases">
        <authorList>
            <person name="Kuo A."/>
            <person name="Curtis B.A."/>
            <person name="Tanifuji G."/>
            <person name="Burki F."/>
            <person name="Gruber A."/>
            <person name="Irimia M."/>
            <person name="Maruyama S."/>
            <person name="Arias M.C."/>
            <person name="Ball S.G."/>
            <person name="Gile G.H."/>
            <person name="Hirakawa Y."/>
            <person name="Hopkins J.F."/>
            <person name="Rensing S.A."/>
            <person name="Schmutz J."/>
            <person name="Symeonidi A."/>
            <person name="Elias M."/>
            <person name="Eveleigh R.J."/>
            <person name="Herman E.K."/>
            <person name="Klute M.J."/>
            <person name="Nakayama T."/>
            <person name="Obornik M."/>
            <person name="Reyes-Prieto A."/>
            <person name="Armbrust E.V."/>
            <person name="Aves S.J."/>
            <person name="Beiko R.G."/>
            <person name="Coutinho P."/>
            <person name="Dacks J.B."/>
            <person name="Durnford D.G."/>
            <person name="Fast N.M."/>
            <person name="Green B.R."/>
            <person name="Grisdale C."/>
            <person name="Hempe F."/>
            <person name="Henrissat B."/>
            <person name="Hoppner M.P."/>
            <person name="Ishida K.-I."/>
            <person name="Kim E."/>
            <person name="Koreny L."/>
            <person name="Kroth P.G."/>
            <person name="Liu Y."/>
            <person name="Malik S.-B."/>
            <person name="Maier U.G."/>
            <person name="McRose D."/>
            <person name="Mock T."/>
            <person name="Neilson J.A."/>
            <person name="Onodera N.T."/>
            <person name="Poole A.M."/>
            <person name="Pritham E.J."/>
            <person name="Richards T.A."/>
            <person name="Rocap G."/>
            <person name="Roy S.W."/>
            <person name="Sarai C."/>
            <person name="Schaack S."/>
            <person name="Shirato S."/>
            <person name="Slamovits C.H."/>
            <person name="Spencer D.F."/>
            <person name="Suzuki S."/>
            <person name="Worden A.Z."/>
            <person name="Zauner S."/>
            <person name="Barry K."/>
            <person name="Bell C."/>
            <person name="Bharti A.K."/>
            <person name="Crow J.A."/>
            <person name="Grimwood J."/>
            <person name="Kramer R."/>
            <person name="Lindquist E."/>
            <person name="Lucas S."/>
            <person name="Salamov A."/>
            <person name="McFadden G.I."/>
            <person name="Lane C.E."/>
            <person name="Keeling P.J."/>
            <person name="Gray M.W."/>
            <person name="Grigoriev I.V."/>
            <person name="Archibald J.M."/>
        </authorList>
    </citation>
    <scope>NUCLEOTIDE SEQUENCE</scope>
    <source>
        <strain evidence="4">CCMP2712</strain>
    </source>
</reference>
<gene>
    <name evidence="2" type="ORF">GUITHDRAFT_61699</name>
</gene>
<evidence type="ECO:0000313" key="4">
    <source>
        <dbReference type="Proteomes" id="UP000011087"/>
    </source>
</evidence>
<dbReference type="EnsemblProtists" id="EKX40506">
    <property type="protein sequence ID" value="EKX40506"/>
    <property type="gene ID" value="GUITHDRAFT_61699"/>
</dbReference>
<sequence>MSIVAVVTILAINQLLERILNTLAAFTKPHTISGLETRIAKFIFIAQYVNTALLVMLVNGEWSSVVNPQLQKTLGITNLLQSLPGTMKDTNSDWYALVGEKVFMQTVTASFTPNLTTLAKWPQAVMMQQLLKERKLTQRELNRLYEGPEYLLSKRYGSMLNIMFVIFTYASSIPTLYFFGIVFFVTAYWCDKIAILRAVKKPAQYDEKLAVFCTNMMSVGTLIHLAFGSWFFG</sequence>
<name>L1IW90_GUITC</name>
<keyword evidence="4" id="KW-1185">Reference proteome</keyword>
<reference evidence="2 4" key="1">
    <citation type="journal article" date="2012" name="Nature">
        <title>Algal genomes reveal evolutionary mosaicism and the fate of nucleomorphs.</title>
        <authorList>
            <consortium name="DOE Joint Genome Institute"/>
            <person name="Curtis B.A."/>
            <person name="Tanifuji G."/>
            <person name="Burki F."/>
            <person name="Gruber A."/>
            <person name="Irimia M."/>
            <person name="Maruyama S."/>
            <person name="Arias M.C."/>
            <person name="Ball S.G."/>
            <person name="Gile G.H."/>
            <person name="Hirakawa Y."/>
            <person name="Hopkins J.F."/>
            <person name="Kuo A."/>
            <person name="Rensing S.A."/>
            <person name="Schmutz J."/>
            <person name="Symeonidi A."/>
            <person name="Elias M."/>
            <person name="Eveleigh R.J."/>
            <person name="Herman E.K."/>
            <person name="Klute M.J."/>
            <person name="Nakayama T."/>
            <person name="Obornik M."/>
            <person name="Reyes-Prieto A."/>
            <person name="Armbrust E.V."/>
            <person name="Aves S.J."/>
            <person name="Beiko R.G."/>
            <person name="Coutinho P."/>
            <person name="Dacks J.B."/>
            <person name="Durnford D.G."/>
            <person name="Fast N.M."/>
            <person name="Green B.R."/>
            <person name="Grisdale C.J."/>
            <person name="Hempel F."/>
            <person name="Henrissat B."/>
            <person name="Hoppner M.P."/>
            <person name="Ishida K."/>
            <person name="Kim E."/>
            <person name="Koreny L."/>
            <person name="Kroth P.G."/>
            <person name="Liu Y."/>
            <person name="Malik S.B."/>
            <person name="Maier U.G."/>
            <person name="McRose D."/>
            <person name="Mock T."/>
            <person name="Neilson J.A."/>
            <person name="Onodera N.T."/>
            <person name="Poole A.M."/>
            <person name="Pritham E.J."/>
            <person name="Richards T.A."/>
            <person name="Rocap G."/>
            <person name="Roy S.W."/>
            <person name="Sarai C."/>
            <person name="Schaack S."/>
            <person name="Shirato S."/>
            <person name="Slamovits C.H."/>
            <person name="Spencer D.F."/>
            <person name="Suzuki S."/>
            <person name="Worden A.Z."/>
            <person name="Zauner S."/>
            <person name="Barry K."/>
            <person name="Bell C."/>
            <person name="Bharti A.K."/>
            <person name="Crow J.A."/>
            <person name="Grimwood J."/>
            <person name="Kramer R."/>
            <person name="Lindquist E."/>
            <person name="Lucas S."/>
            <person name="Salamov A."/>
            <person name="McFadden G.I."/>
            <person name="Lane C.E."/>
            <person name="Keeling P.J."/>
            <person name="Gray M.W."/>
            <person name="Grigoriev I.V."/>
            <person name="Archibald J.M."/>
        </authorList>
    </citation>
    <scope>NUCLEOTIDE SEQUENCE</scope>
    <source>
        <strain evidence="2 4">CCMP2712</strain>
    </source>
</reference>
<accession>L1IW90</accession>
<dbReference type="KEGG" id="gtt:GUITHDRAFT_61699"/>
<evidence type="ECO:0000256" key="1">
    <source>
        <dbReference type="SAM" id="Phobius"/>
    </source>
</evidence>
<proteinExistence type="predicted"/>
<organism evidence="2">
    <name type="scientific">Guillardia theta (strain CCMP2712)</name>
    <name type="common">Cryptophyte</name>
    <dbReference type="NCBI Taxonomy" id="905079"/>
    <lineage>
        <taxon>Eukaryota</taxon>
        <taxon>Cryptophyceae</taxon>
        <taxon>Pyrenomonadales</taxon>
        <taxon>Geminigeraceae</taxon>
        <taxon>Guillardia</taxon>
    </lineage>
</organism>
<dbReference type="InterPro" id="IPR045122">
    <property type="entry name" value="Csc1-like"/>
</dbReference>
<reference evidence="3" key="3">
    <citation type="submission" date="2016-03" db="UniProtKB">
        <authorList>
            <consortium name="EnsemblProtists"/>
        </authorList>
    </citation>
    <scope>IDENTIFICATION</scope>
</reference>
<feature type="transmembrane region" description="Helical" evidence="1">
    <location>
        <begin position="162"/>
        <end position="189"/>
    </location>
</feature>
<keyword evidence="1" id="KW-1133">Transmembrane helix</keyword>
<keyword evidence="1" id="KW-0472">Membrane</keyword>
<dbReference type="EMBL" id="JH993030">
    <property type="protein sequence ID" value="EKX40506.1"/>
    <property type="molecule type" value="Genomic_DNA"/>
</dbReference>
<dbReference type="GO" id="GO:0005886">
    <property type="term" value="C:plasma membrane"/>
    <property type="evidence" value="ECO:0007669"/>
    <property type="project" value="TreeGrafter"/>
</dbReference>
<dbReference type="STRING" id="905079.L1IW90"/>
<dbReference type="PANTHER" id="PTHR13018">
    <property type="entry name" value="PROBABLE MEMBRANE PROTEIN DUF221-RELATED"/>
    <property type="match status" value="1"/>
</dbReference>
<feature type="transmembrane region" description="Helical" evidence="1">
    <location>
        <begin position="209"/>
        <end position="232"/>
    </location>
</feature>
<dbReference type="GeneID" id="17297223"/>
<dbReference type="Proteomes" id="UP000011087">
    <property type="component" value="Unassembled WGS sequence"/>
</dbReference>
<dbReference type="RefSeq" id="XP_005827486.1">
    <property type="nucleotide sequence ID" value="XM_005827429.1"/>
</dbReference>
<feature type="non-terminal residue" evidence="2">
    <location>
        <position position="1"/>
    </location>
</feature>
<evidence type="ECO:0000313" key="2">
    <source>
        <dbReference type="EMBL" id="EKX40506.1"/>
    </source>
</evidence>
<dbReference type="OMA" id="YEQIMYN"/>
<dbReference type="PaxDb" id="55529-EKX40506"/>
<keyword evidence="1" id="KW-0812">Transmembrane</keyword>
<dbReference type="HOGENOM" id="CLU_1192545_0_0_1"/>
<evidence type="ECO:0000313" key="3">
    <source>
        <dbReference type="EnsemblProtists" id="EKX40506"/>
    </source>
</evidence>